<reference evidence="8" key="1">
    <citation type="submission" date="2020-05" db="EMBL/GenBank/DDBJ databases">
        <title>Frigoriglobus tundricola gen. nov., sp. nov., a psychrotolerant cellulolytic planctomycete of the family Gemmataceae with two divergent copies of 16S rRNA gene.</title>
        <authorList>
            <person name="Kulichevskaya I.S."/>
            <person name="Ivanova A.A."/>
            <person name="Naumoff D.G."/>
            <person name="Beletsky A.V."/>
            <person name="Rijpstra W.I.C."/>
            <person name="Sinninghe Damste J.S."/>
            <person name="Mardanov A.V."/>
            <person name="Ravin N.V."/>
            <person name="Dedysh S.N."/>
        </authorList>
    </citation>
    <scope>NUCLEOTIDE SEQUENCE [LARGE SCALE GENOMIC DNA]</scope>
    <source>
        <strain evidence="8">PL17</strain>
    </source>
</reference>
<feature type="domain" description="Cytochrome c" evidence="6">
    <location>
        <begin position="33"/>
        <end position="140"/>
    </location>
</feature>
<dbReference type="GO" id="GO:0009055">
    <property type="term" value="F:electron transfer activity"/>
    <property type="evidence" value="ECO:0007669"/>
    <property type="project" value="InterPro"/>
</dbReference>
<dbReference type="InterPro" id="IPR011429">
    <property type="entry name" value="Cyt_c_Planctomycete-type"/>
</dbReference>
<feature type="coiled-coil region" evidence="5">
    <location>
        <begin position="418"/>
        <end position="445"/>
    </location>
</feature>
<keyword evidence="8" id="KW-1185">Reference proteome</keyword>
<keyword evidence="5" id="KW-0175">Coiled coil</keyword>
<sequence>MTQRFSRPFALAVLAAGLVAFAGGLAPRRSLAEDKKADPPAFTAAQVSFYEKEVLPVLTQHCLKCHGADPEKIKGGFDLSTRKAVIEGGETGPGVDLAKPGDSLLLKAIHYKSDEHKMPPKGKMPDKEIAVLEKWVKEGLPVTADRMGGETAKAPKGVVTEEAKRYWAYQPVKRPDVPAVKDKAWVRNPIDAFVLAKLEAKGLKPVAPADKAALIRRATYDLIGLPPAPEEIDAFVKDEAPDAYEKLLDRLLASPHYGEKWGRHWLDVVRYGETNGYERDSAKPHAWRYRDYVIKSFNADKPYTDFVKEQLAGDEMPGYNPDAVVATGFYRLGIWDDEPADPLQALFDGYDDLVATAGQAFLGSTFNCARCHDHKADPIPQADYYKLVAFVRDVRPHSYDTNLRSAPSFTDITPPEQRAKYEEDLKKRQARVTEIKKAMEALEDAVIKTLPAEDQRASEGPDRPQVVSKKVAPALKGQQKDDYTALKKERAELEKKTAPAGQQLALSVSNCDKIPPATHILVRGSPHAPGKEVKPGFPAVLGLPDPDIAAPKPGARSSGRRTVLADWIASKDNPLTARVFVNRVWQYHFGKGIVPTANDFGKLGEQPTHPELLDWLSSDFVTGGGGERGEPAGGSSPQGAWRLKRLHKLIMTSSTYRLSAAADAANLKADPANALLWRFNMRRLSGEEVRDTILAVSGSLNLKPFGPSTYPKIPKEVLAGQSVPGQGWPTSPPEEANRRSVYAHVKRSLRVPILVGFDQPDPDSSCPVRYVTTVPTQSLGLLNGEFANEQAEAFARRLHKDAPNDLAAQVTRAIRLTTGRVPTAAEVKADVAFVAQVKEKHRLDDLKALAQFCLLCLNANEFVYLD</sequence>
<dbReference type="InterPro" id="IPR036909">
    <property type="entry name" value="Cyt_c-like_dom_sf"/>
</dbReference>
<evidence type="ECO:0000256" key="1">
    <source>
        <dbReference type="ARBA" id="ARBA00022617"/>
    </source>
</evidence>
<dbReference type="InterPro" id="IPR011444">
    <property type="entry name" value="DUF1549"/>
</dbReference>
<dbReference type="InterPro" id="IPR009056">
    <property type="entry name" value="Cyt_c-like_dom"/>
</dbReference>
<dbReference type="PANTHER" id="PTHR35889">
    <property type="entry name" value="CYCLOINULO-OLIGOSACCHARIDE FRUCTANOTRANSFERASE-RELATED"/>
    <property type="match status" value="1"/>
</dbReference>
<dbReference type="RefSeq" id="WP_171470348.1">
    <property type="nucleotide sequence ID" value="NZ_CP053452.2"/>
</dbReference>
<organism evidence="7 8">
    <name type="scientific">Frigoriglobus tundricola</name>
    <dbReference type="NCBI Taxonomy" id="2774151"/>
    <lineage>
        <taxon>Bacteria</taxon>
        <taxon>Pseudomonadati</taxon>
        <taxon>Planctomycetota</taxon>
        <taxon>Planctomycetia</taxon>
        <taxon>Gemmatales</taxon>
        <taxon>Gemmataceae</taxon>
        <taxon>Frigoriglobus</taxon>
    </lineage>
</organism>
<evidence type="ECO:0000256" key="2">
    <source>
        <dbReference type="ARBA" id="ARBA00022723"/>
    </source>
</evidence>
<protein>
    <recommendedName>
        <fullName evidence="6">Cytochrome c domain-containing protein</fullName>
    </recommendedName>
</protein>
<accession>A0A6M5YL67</accession>
<evidence type="ECO:0000256" key="5">
    <source>
        <dbReference type="SAM" id="Coils"/>
    </source>
</evidence>
<dbReference type="PANTHER" id="PTHR35889:SF3">
    <property type="entry name" value="F-BOX DOMAIN-CONTAINING PROTEIN"/>
    <property type="match status" value="1"/>
</dbReference>
<dbReference type="SUPFAM" id="SSF46626">
    <property type="entry name" value="Cytochrome c"/>
    <property type="match status" value="1"/>
</dbReference>
<evidence type="ECO:0000259" key="6">
    <source>
        <dbReference type="PROSITE" id="PS51007"/>
    </source>
</evidence>
<dbReference type="AlphaFoldDB" id="A0A6M5YL67"/>
<dbReference type="KEGG" id="ftj:FTUN_1844"/>
<keyword evidence="2 4" id="KW-0479">Metal-binding</keyword>
<dbReference type="EMBL" id="CP053452">
    <property type="protein sequence ID" value="QJW94324.1"/>
    <property type="molecule type" value="Genomic_DNA"/>
</dbReference>
<name>A0A6M5YL67_9BACT</name>
<dbReference type="Proteomes" id="UP000503447">
    <property type="component" value="Chromosome"/>
</dbReference>
<evidence type="ECO:0000313" key="7">
    <source>
        <dbReference type="EMBL" id="QJW94324.1"/>
    </source>
</evidence>
<proteinExistence type="predicted"/>
<dbReference type="GO" id="GO:0020037">
    <property type="term" value="F:heme binding"/>
    <property type="evidence" value="ECO:0007669"/>
    <property type="project" value="InterPro"/>
</dbReference>
<dbReference type="InterPro" id="IPR022655">
    <property type="entry name" value="DUF1553"/>
</dbReference>
<keyword evidence="1 4" id="KW-0349">Heme</keyword>
<dbReference type="Pfam" id="PF07587">
    <property type="entry name" value="PSD1"/>
    <property type="match status" value="1"/>
</dbReference>
<keyword evidence="3 4" id="KW-0408">Iron</keyword>
<evidence type="ECO:0000256" key="3">
    <source>
        <dbReference type="ARBA" id="ARBA00023004"/>
    </source>
</evidence>
<dbReference type="Pfam" id="PF07583">
    <property type="entry name" value="PSCyt2"/>
    <property type="match status" value="1"/>
</dbReference>
<dbReference type="Pfam" id="PF07635">
    <property type="entry name" value="PSCyt1"/>
    <property type="match status" value="1"/>
</dbReference>
<dbReference type="GO" id="GO:0046872">
    <property type="term" value="F:metal ion binding"/>
    <property type="evidence" value="ECO:0007669"/>
    <property type="project" value="UniProtKB-KW"/>
</dbReference>
<evidence type="ECO:0000313" key="8">
    <source>
        <dbReference type="Proteomes" id="UP000503447"/>
    </source>
</evidence>
<feature type="domain" description="Cytochrome c" evidence="6">
    <location>
        <begin position="353"/>
        <end position="491"/>
    </location>
</feature>
<dbReference type="PROSITE" id="PS51007">
    <property type="entry name" value="CYTC"/>
    <property type="match status" value="2"/>
</dbReference>
<evidence type="ECO:0000256" key="4">
    <source>
        <dbReference type="PROSITE-ProRule" id="PRU00433"/>
    </source>
</evidence>
<gene>
    <name evidence="7" type="ORF">FTUN_1844</name>
</gene>